<name>F0TAZ0_METLA</name>
<dbReference type="Pfam" id="PF09888">
    <property type="entry name" value="DUF2115"/>
    <property type="match status" value="1"/>
</dbReference>
<dbReference type="GeneID" id="10278374"/>
<evidence type="ECO:0000256" key="1">
    <source>
        <dbReference type="HAMAP-Rule" id="MF_00763"/>
    </source>
</evidence>
<dbReference type="Proteomes" id="UP000007490">
    <property type="component" value="Chromosome"/>
</dbReference>
<dbReference type="KEGG" id="mel:Metbo_1916"/>
<evidence type="ECO:0000313" key="3">
    <source>
        <dbReference type="Proteomes" id="UP000007490"/>
    </source>
</evidence>
<organism evidence="2 3">
    <name type="scientific">Methanobacterium lacus (strain AL-21)</name>
    <dbReference type="NCBI Taxonomy" id="877455"/>
    <lineage>
        <taxon>Archaea</taxon>
        <taxon>Methanobacteriati</taxon>
        <taxon>Methanobacteriota</taxon>
        <taxon>Methanomada group</taxon>
        <taxon>Methanobacteria</taxon>
        <taxon>Methanobacteriales</taxon>
        <taxon>Methanobacteriaceae</taxon>
        <taxon>Methanobacterium</taxon>
    </lineage>
</organism>
<sequence length="179" mass="20932">MILKVEDIDDMDELTRVELLEKLKKEAKNIHIKDIMNACNFLFEEGKYVQPSYREKFHNAYLKGFILRIKEVKDDKCTIQQLVDMDELKKSLKLLEEQEIDLLRNHPHDPNFSKIYQIISIYTTFVLEEPIHVVGSEFPGGFKVKFENKTYYCPVKDKQKDNPGAVCGFCIAEQDPDVV</sequence>
<reference evidence="2 3" key="2">
    <citation type="journal article" date="2014" name="Int. J. Syst. Evol. Microbiol.">
        <title>Methanobacterium paludis sp. nov. and a novel strain of Methanobacterium lacus isolated from northern peatlands.</title>
        <authorList>
            <person name="Cadillo-Quiroz H."/>
            <person name="Brauer S.L."/>
            <person name="Goodson N."/>
            <person name="Yavitt J.B."/>
            <person name="Zinder S.H."/>
        </authorList>
    </citation>
    <scope>NUCLEOTIDE SEQUENCE [LARGE SCALE GENOMIC DNA]</scope>
    <source>
        <strain evidence="2 3">AL-21</strain>
    </source>
</reference>
<comment type="similarity">
    <text evidence="1">Belongs to the UPF0305 family.</text>
</comment>
<dbReference type="RefSeq" id="WP_013645487.1">
    <property type="nucleotide sequence ID" value="NC_015216.1"/>
</dbReference>
<reference evidence="3" key="1">
    <citation type="submission" date="2011-02" db="EMBL/GenBank/DDBJ databases">
        <title>Complete sequence of Methanobacterium sp. AL-21.</title>
        <authorList>
            <consortium name="US DOE Joint Genome Institute"/>
            <person name="Lucas S."/>
            <person name="Copeland A."/>
            <person name="Lapidus A."/>
            <person name="Cheng J.-F."/>
            <person name="Goodwin L."/>
            <person name="Pitluck S."/>
            <person name="Chertkov O."/>
            <person name="Detter J.C."/>
            <person name="Han C."/>
            <person name="Tapia R."/>
            <person name="Land M."/>
            <person name="Hauser L."/>
            <person name="Kyrpides N."/>
            <person name="Ivanova N."/>
            <person name="Mikhailova N."/>
            <person name="Pagani I."/>
            <person name="Cadillo-Quiroz H."/>
            <person name="Imachi H."/>
            <person name="Zinder S."/>
            <person name="Liu W."/>
            <person name="Woyke T."/>
        </authorList>
    </citation>
    <scope>NUCLEOTIDE SEQUENCE [LARGE SCALE GENOMIC DNA]</scope>
    <source>
        <strain evidence="3">AL-21</strain>
    </source>
</reference>
<keyword evidence="3" id="KW-1185">Reference proteome</keyword>
<evidence type="ECO:0000313" key="2">
    <source>
        <dbReference type="EMBL" id="ADZ10136.1"/>
    </source>
</evidence>
<dbReference type="HAMAP" id="MF_00763">
    <property type="entry name" value="UPF0305"/>
    <property type="match status" value="1"/>
</dbReference>
<gene>
    <name evidence="2" type="ordered locus">Metbo_1916</name>
</gene>
<dbReference type="EMBL" id="CP002551">
    <property type="protein sequence ID" value="ADZ10136.1"/>
    <property type="molecule type" value="Genomic_DNA"/>
</dbReference>
<proteinExistence type="inferred from homology"/>
<dbReference type="InterPro" id="IPR019215">
    <property type="entry name" value="DUF2115"/>
</dbReference>
<dbReference type="HOGENOM" id="CLU_089549_1_0_2"/>
<dbReference type="eggNOG" id="arCOG03215">
    <property type="taxonomic scope" value="Archaea"/>
</dbReference>
<dbReference type="STRING" id="877455.Metbo_1916"/>
<accession>F0TAZ0</accession>
<protein>
    <recommendedName>
        <fullName evidence="1">UPF0305 protein Metbo_1916</fullName>
    </recommendedName>
</protein>
<dbReference type="AlphaFoldDB" id="F0TAZ0"/>